<dbReference type="GO" id="GO:0005886">
    <property type="term" value="C:plasma membrane"/>
    <property type="evidence" value="ECO:0007669"/>
    <property type="project" value="TreeGrafter"/>
</dbReference>
<gene>
    <name evidence="13" type="primary">lpxK</name>
    <name evidence="15" type="ORF">BN2458_PEG0085</name>
    <name evidence="16" type="ORF">LS75_006640</name>
</gene>
<dbReference type="HAMAP" id="MF_00409">
    <property type="entry name" value="LpxK"/>
    <property type="match status" value="1"/>
</dbReference>
<organism evidence="15 18">
    <name type="scientific">Helicobacter typhlonius</name>
    <dbReference type="NCBI Taxonomy" id="76936"/>
    <lineage>
        <taxon>Bacteria</taxon>
        <taxon>Pseudomonadati</taxon>
        <taxon>Campylobacterota</taxon>
        <taxon>Epsilonproteobacteria</taxon>
        <taxon>Campylobacterales</taxon>
        <taxon>Helicobacteraceae</taxon>
        <taxon>Helicobacter</taxon>
    </lineage>
</organism>
<dbReference type="GO" id="GO:0009244">
    <property type="term" value="P:lipopolysaccharide core region biosynthetic process"/>
    <property type="evidence" value="ECO:0007669"/>
    <property type="project" value="TreeGrafter"/>
</dbReference>
<evidence type="ECO:0000256" key="2">
    <source>
        <dbReference type="ARBA" id="ARBA00004870"/>
    </source>
</evidence>
<name>A0A0S4PSE4_9HELI</name>
<dbReference type="Proteomes" id="UP000064525">
    <property type="component" value="Chromosome I"/>
</dbReference>
<evidence type="ECO:0000256" key="8">
    <source>
        <dbReference type="ARBA" id="ARBA00022741"/>
    </source>
</evidence>
<evidence type="ECO:0000256" key="13">
    <source>
        <dbReference type="HAMAP-Rule" id="MF_00409"/>
    </source>
</evidence>
<reference evidence="16 17" key="1">
    <citation type="journal article" date="2014" name="Genome Announc.">
        <title>Draft genome sequences of eight enterohepatic helicobacter species isolated from both laboratory and wild rodents.</title>
        <authorList>
            <person name="Sheh A."/>
            <person name="Shen Z."/>
            <person name="Fox J.G."/>
        </authorList>
    </citation>
    <scope>NUCLEOTIDE SEQUENCE [LARGE SCALE GENOMIC DNA]</scope>
    <source>
        <strain evidence="16 17">MIT 98-6810</strain>
    </source>
</reference>
<dbReference type="PANTHER" id="PTHR42724">
    <property type="entry name" value="TETRAACYLDISACCHARIDE 4'-KINASE"/>
    <property type="match status" value="1"/>
</dbReference>
<keyword evidence="6 13" id="KW-0441">Lipid A biosynthesis</keyword>
<dbReference type="PATRIC" id="fig|76936.10.peg.84"/>
<feature type="binding site" evidence="13">
    <location>
        <begin position="56"/>
        <end position="63"/>
    </location>
    <ligand>
        <name>ATP</name>
        <dbReference type="ChEBI" id="CHEBI:30616"/>
    </ligand>
</feature>
<proteinExistence type="inferred from homology"/>
<dbReference type="EC" id="2.7.1.130" evidence="3 13"/>
<comment type="catalytic activity">
    <reaction evidence="13">
        <text>a lipid A disaccharide + ATP = a lipid IVA + ADP + H(+)</text>
        <dbReference type="Rhea" id="RHEA:67840"/>
        <dbReference type="ChEBI" id="CHEBI:15378"/>
        <dbReference type="ChEBI" id="CHEBI:30616"/>
        <dbReference type="ChEBI" id="CHEBI:176343"/>
        <dbReference type="ChEBI" id="CHEBI:176425"/>
        <dbReference type="ChEBI" id="CHEBI:456216"/>
        <dbReference type="EC" id="2.7.1.130"/>
    </reaction>
</comment>
<dbReference type="EMBL" id="JRPF02000007">
    <property type="protein sequence ID" value="TLD78279.1"/>
    <property type="molecule type" value="Genomic_DNA"/>
</dbReference>
<evidence type="ECO:0000256" key="10">
    <source>
        <dbReference type="ARBA" id="ARBA00022840"/>
    </source>
</evidence>
<keyword evidence="14" id="KW-1133">Transmembrane helix</keyword>
<dbReference type="NCBIfam" id="TIGR00682">
    <property type="entry name" value="lpxK"/>
    <property type="match status" value="1"/>
</dbReference>
<keyword evidence="8 13" id="KW-0547">Nucleotide-binding</keyword>
<keyword evidence="5 13" id="KW-0444">Lipid biosynthesis</keyword>
<evidence type="ECO:0000256" key="5">
    <source>
        <dbReference type="ARBA" id="ARBA00022516"/>
    </source>
</evidence>
<keyword evidence="11 13" id="KW-0443">Lipid metabolism</keyword>
<keyword evidence="10 13" id="KW-0067">ATP-binding</keyword>
<evidence type="ECO:0000256" key="12">
    <source>
        <dbReference type="ARBA" id="ARBA00029757"/>
    </source>
</evidence>
<dbReference type="OrthoDB" id="9766423at2"/>
<dbReference type="PANTHER" id="PTHR42724:SF1">
    <property type="entry name" value="TETRAACYLDISACCHARIDE 4'-KINASE, MITOCHONDRIAL-RELATED"/>
    <property type="match status" value="1"/>
</dbReference>
<dbReference type="SUPFAM" id="SSF52540">
    <property type="entry name" value="P-loop containing nucleoside triphosphate hydrolases"/>
    <property type="match status" value="1"/>
</dbReference>
<comment type="function">
    <text evidence="1 13">Transfers the gamma-phosphate of ATP to the 4'-position of a tetraacyldisaccharide 1-phosphate intermediate (termed DS-1-P) to form tetraacyldisaccharide 1,4'-bis-phosphate (lipid IVA).</text>
</comment>
<dbReference type="Proteomes" id="UP000029925">
    <property type="component" value="Unassembled WGS sequence"/>
</dbReference>
<comment type="pathway">
    <text evidence="2 13">Glycolipid biosynthesis; lipid IV(A) biosynthesis; lipid IV(A) from (3R)-3-hydroxytetradecanoyl-[acyl-carrier-protein] and UDP-N-acetyl-alpha-D-glucosamine: step 6/6.</text>
</comment>
<dbReference type="NCBIfam" id="NF001892">
    <property type="entry name" value="PRK00652.1-5"/>
    <property type="match status" value="1"/>
</dbReference>
<dbReference type="UniPathway" id="UPA00359">
    <property type="reaction ID" value="UER00482"/>
</dbReference>
<comment type="similarity">
    <text evidence="13">Belongs to the LpxK family.</text>
</comment>
<keyword evidence="17" id="KW-1185">Reference proteome</keyword>
<dbReference type="GO" id="GO:0009245">
    <property type="term" value="P:lipid A biosynthetic process"/>
    <property type="evidence" value="ECO:0007669"/>
    <property type="project" value="UniProtKB-UniRule"/>
</dbReference>
<dbReference type="AlphaFoldDB" id="A0A0S4PSE4"/>
<dbReference type="STRING" id="76936.BN2458_PEG0085"/>
<evidence type="ECO:0000256" key="1">
    <source>
        <dbReference type="ARBA" id="ARBA00002274"/>
    </source>
</evidence>
<evidence type="ECO:0000256" key="3">
    <source>
        <dbReference type="ARBA" id="ARBA00012071"/>
    </source>
</evidence>
<reference evidence="18" key="3">
    <citation type="submission" date="2015-11" db="EMBL/GenBank/DDBJ databases">
        <authorList>
            <person name="Anvar S.Y."/>
        </authorList>
    </citation>
    <scope>NUCLEOTIDE SEQUENCE [LARGE SCALE GENOMIC DNA]</scope>
</reference>
<keyword evidence="9 13" id="KW-0418">Kinase</keyword>
<dbReference type="InterPro" id="IPR027417">
    <property type="entry name" value="P-loop_NTPase"/>
</dbReference>
<dbReference type="GO" id="GO:0005524">
    <property type="term" value="F:ATP binding"/>
    <property type="evidence" value="ECO:0007669"/>
    <property type="project" value="UniProtKB-UniRule"/>
</dbReference>
<protein>
    <recommendedName>
        <fullName evidence="4 13">Tetraacyldisaccharide 4'-kinase</fullName>
        <ecNumber evidence="3 13">2.7.1.130</ecNumber>
    </recommendedName>
    <alternativeName>
        <fullName evidence="12 13">Lipid A 4'-kinase</fullName>
    </alternativeName>
</protein>
<dbReference type="EMBL" id="LN907858">
    <property type="protein sequence ID" value="CUU38972.1"/>
    <property type="molecule type" value="Genomic_DNA"/>
</dbReference>
<evidence type="ECO:0000313" key="18">
    <source>
        <dbReference type="Proteomes" id="UP000064525"/>
    </source>
</evidence>
<evidence type="ECO:0000313" key="15">
    <source>
        <dbReference type="EMBL" id="CUU38972.1"/>
    </source>
</evidence>
<evidence type="ECO:0000256" key="9">
    <source>
        <dbReference type="ARBA" id="ARBA00022777"/>
    </source>
</evidence>
<reference evidence="15" key="2">
    <citation type="submission" date="2015-11" db="EMBL/GenBank/DDBJ databases">
        <authorList>
            <person name="Zhang Y."/>
            <person name="Guo Z."/>
        </authorList>
    </citation>
    <scope>NUCLEOTIDE SEQUENCE</scope>
    <source>
        <strain evidence="15">1</strain>
    </source>
</reference>
<keyword evidence="7 13" id="KW-0808">Transferase</keyword>
<accession>A0A0S4PSE4</accession>
<keyword evidence="14" id="KW-0472">Membrane</keyword>
<dbReference type="RefSeq" id="WP_052082027.1">
    <property type="nucleotide sequence ID" value="NZ_CAJTQN010000008.1"/>
</dbReference>
<keyword evidence="14" id="KW-0812">Transmembrane</keyword>
<evidence type="ECO:0000256" key="7">
    <source>
        <dbReference type="ARBA" id="ARBA00022679"/>
    </source>
</evidence>
<dbReference type="Pfam" id="PF02606">
    <property type="entry name" value="LpxK"/>
    <property type="match status" value="2"/>
</dbReference>
<evidence type="ECO:0000256" key="14">
    <source>
        <dbReference type="SAM" id="Phobius"/>
    </source>
</evidence>
<dbReference type="KEGG" id="hty:BN2458_PEG0085"/>
<dbReference type="InterPro" id="IPR003758">
    <property type="entry name" value="LpxK"/>
</dbReference>
<sequence length="313" mass="35663">MRWIDVYFYQPNIWQKTLAILLLPISLLYGIGAYARRKFARFHHFPLPIVSVGNLIVGGSGKTPFIIEVARHFEKVAIVSRGYKRDSKGLVVVSEWGEIRASQTESGDEPYLLARELKNASVIVSKDRREAIEKAIAMGAKVVFLDDGFRFKFSKLNIALVPLLQPYFKLCLPSGMYRELPSAYKEADLLVREGIDYTREVHIENPSERMLLLTAIANPARLDEFLPSVVGKITLRDHSTFDKAFLSQMIEKYNATSLLVTSKDEVKLLESGFNLSVMRLRLVIAEDIMERIKSYVRDFKSNADEKKTRGQIL</sequence>
<evidence type="ECO:0000256" key="11">
    <source>
        <dbReference type="ARBA" id="ARBA00023098"/>
    </source>
</evidence>
<evidence type="ECO:0000256" key="4">
    <source>
        <dbReference type="ARBA" id="ARBA00016436"/>
    </source>
</evidence>
<evidence type="ECO:0000313" key="16">
    <source>
        <dbReference type="EMBL" id="TLD78279.1"/>
    </source>
</evidence>
<evidence type="ECO:0000256" key="6">
    <source>
        <dbReference type="ARBA" id="ARBA00022556"/>
    </source>
</evidence>
<dbReference type="GO" id="GO:0009029">
    <property type="term" value="F:lipid-A 4'-kinase activity"/>
    <property type="evidence" value="ECO:0007669"/>
    <property type="project" value="UniProtKB-UniRule"/>
</dbReference>
<feature type="transmembrane region" description="Helical" evidence="14">
    <location>
        <begin position="13"/>
        <end position="35"/>
    </location>
</feature>
<dbReference type="GeneID" id="78150456"/>
<evidence type="ECO:0000313" key="17">
    <source>
        <dbReference type="Proteomes" id="UP000029925"/>
    </source>
</evidence>